<dbReference type="PANTHER" id="PTHR24421">
    <property type="entry name" value="NITRATE/NITRITE SENSOR PROTEIN NARX-RELATED"/>
    <property type="match status" value="1"/>
</dbReference>
<dbReference type="PIRSF" id="PIRSF037434">
    <property type="entry name" value="STHK_ChrS"/>
    <property type="match status" value="1"/>
</dbReference>
<protein>
    <submittedName>
        <fullName evidence="6">Sensor histidine kinase LiaS</fullName>
        <ecNumber evidence="6">2.7.13.3</ecNumber>
    </submittedName>
</protein>
<feature type="transmembrane region" description="Helical" evidence="4">
    <location>
        <begin position="12"/>
        <end position="31"/>
    </location>
</feature>
<dbReference type="InterPro" id="IPR050482">
    <property type="entry name" value="Sensor_HK_TwoCompSys"/>
</dbReference>
<dbReference type="Pfam" id="PF02518">
    <property type="entry name" value="HATPase_c"/>
    <property type="match status" value="1"/>
</dbReference>
<dbReference type="PROSITE" id="PS50109">
    <property type="entry name" value="HIS_KIN"/>
    <property type="match status" value="1"/>
</dbReference>
<dbReference type="InterPro" id="IPR017205">
    <property type="entry name" value="Sig_transdc_His_kinase_ChrS"/>
</dbReference>
<feature type="transmembrane region" description="Helical" evidence="4">
    <location>
        <begin position="105"/>
        <end position="123"/>
    </location>
</feature>
<dbReference type="GO" id="GO:0000155">
    <property type="term" value="F:phosphorelay sensor kinase activity"/>
    <property type="evidence" value="ECO:0007669"/>
    <property type="project" value="InterPro"/>
</dbReference>
<organism evidence="6 7">
    <name type="scientific">Corynebacterium pseudopelargi</name>
    <dbReference type="NCBI Taxonomy" id="2080757"/>
    <lineage>
        <taxon>Bacteria</taxon>
        <taxon>Bacillati</taxon>
        <taxon>Actinomycetota</taxon>
        <taxon>Actinomycetes</taxon>
        <taxon>Mycobacteriales</taxon>
        <taxon>Corynebacteriaceae</taxon>
        <taxon>Corynebacterium</taxon>
    </lineage>
</organism>
<keyword evidence="4" id="KW-1133">Transmembrane helix</keyword>
<name>A0A3G6IWE6_9CORY</name>
<dbReference type="AlphaFoldDB" id="A0A3G6IWE6"/>
<dbReference type="InterPro" id="IPR036890">
    <property type="entry name" value="HATPase_C_sf"/>
</dbReference>
<feature type="transmembrane region" description="Helical" evidence="4">
    <location>
        <begin position="75"/>
        <end position="98"/>
    </location>
</feature>
<keyword evidence="1 6" id="KW-0808">Transferase</keyword>
<evidence type="ECO:0000313" key="6">
    <source>
        <dbReference type="EMBL" id="AZA08284.1"/>
    </source>
</evidence>
<feature type="transmembrane region" description="Helical" evidence="4">
    <location>
        <begin position="129"/>
        <end position="148"/>
    </location>
</feature>
<dbReference type="EC" id="2.7.13.3" evidence="6"/>
<keyword evidence="2 6" id="KW-0418">Kinase</keyword>
<proteinExistence type="predicted"/>
<dbReference type="PANTHER" id="PTHR24421:SF62">
    <property type="entry name" value="SENSORY TRANSDUCTION HISTIDINE KINASE"/>
    <property type="match status" value="1"/>
</dbReference>
<keyword evidence="4" id="KW-0812">Transmembrane</keyword>
<dbReference type="GO" id="GO:0016020">
    <property type="term" value="C:membrane"/>
    <property type="evidence" value="ECO:0007669"/>
    <property type="project" value="InterPro"/>
</dbReference>
<feature type="domain" description="Histidine kinase" evidence="5">
    <location>
        <begin position="187"/>
        <end position="390"/>
    </location>
</feature>
<keyword evidence="4" id="KW-0472">Membrane</keyword>
<dbReference type="Pfam" id="PF07730">
    <property type="entry name" value="HisKA_3"/>
    <property type="match status" value="1"/>
</dbReference>
<dbReference type="KEGG" id="cpso:CPPEL_00680"/>
<dbReference type="InterPro" id="IPR005467">
    <property type="entry name" value="His_kinase_dom"/>
</dbReference>
<dbReference type="CDD" id="cd16917">
    <property type="entry name" value="HATPase_UhpB-NarQ-NarX-like"/>
    <property type="match status" value="1"/>
</dbReference>
<dbReference type="GO" id="GO:0046983">
    <property type="term" value="F:protein dimerization activity"/>
    <property type="evidence" value="ECO:0007669"/>
    <property type="project" value="InterPro"/>
</dbReference>
<dbReference type="Proteomes" id="UP000271426">
    <property type="component" value="Chromosome"/>
</dbReference>
<dbReference type="SUPFAM" id="SSF55874">
    <property type="entry name" value="ATPase domain of HSP90 chaperone/DNA topoisomerase II/histidine kinase"/>
    <property type="match status" value="1"/>
</dbReference>
<evidence type="ECO:0000256" key="2">
    <source>
        <dbReference type="ARBA" id="ARBA00022777"/>
    </source>
</evidence>
<dbReference type="InterPro" id="IPR003594">
    <property type="entry name" value="HATPase_dom"/>
</dbReference>
<evidence type="ECO:0000313" key="7">
    <source>
        <dbReference type="Proteomes" id="UP000271426"/>
    </source>
</evidence>
<gene>
    <name evidence="6" type="primary">liaS1</name>
    <name evidence="6" type="ORF">CPPEL_00680</name>
</gene>
<dbReference type="OrthoDB" id="144293at2"/>
<accession>A0A3G6IWE6</accession>
<sequence length="396" mass="42832">MYPSLETDRRLLRAVNVLTSVLLFVALIGVIDLHRRDAILAVVLASIFALVYAYGTYKSIRGGWLELAWLATLTIVWSAMLAVLPVAVYMVFPLFFLYLRALPDIRGIFAVFGVTVVAIVSQWPNLTIGAVMGPTVSAAVVIGINLALQAIWRGAKEREALIEELLETRHQLADSERAAGIAAERQRIAHEIHDTLAQGLSSIQMLLRVAEQDINHLDIDNSAKTRPLQRIELARHTAADNLSEARAIIAALQPAALSKTSLDGALHRVAAQVEGIEMEIDIEGDERQLPMSTEASLLRIYQGAVGNVQKHSQATRCRVTLSYEPTVVRLDVVDNGIGFDPGALSSRPAGLGHIGIDAMRSRAKEQQGELVVESAPGQGCALSVVLPIPSDDPGEG</sequence>
<dbReference type="InterPro" id="IPR011712">
    <property type="entry name" value="Sig_transdc_His_kin_sub3_dim/P"/>
</dbReference>
<keyword evidence="7" id="KW-1185">Reference proteome</keyword>
<dbReference type="Gene3D" id="1.20.5.1930">
    <property type="match status" value="1"/>
</dbReference>
<evidence type="ECO:0000259" key="5">
    <source>
        <dbReference type="PROSITE" id="PS50109"/>
    </source>
</evidence>
<reference evidence="6 7" key="1">
    <citation type="submission" date="2018-11" db="EMBL/GenBank/DDBJ databases">
        <authorList>
            <person name="Kleinhagauer T."/>
            <person name="Glaeser S.P."/>
            <person name="Spergser J."/>
            <person name="Ruckert C."/>
            <person name="Kaempfer P."/>
            <person name="Busse H.-J."/>
        </authorList>
    </citation>
    <scope>NUCLEOTIDE SEQUENCE [LARGE SCALE GENOMIC DNA]</scope>
    <source>
        <strain evidence="6 7">812CH</strain>
    </source>
</reference>
<dbReference type="RefSeq" id="WP_123959204.1">
    <property type="nucleotide sequence ID" value="NZ_CP033898.1"/>
</dbReference>
<feature type="transmembrane region" description="Helical" evidence="4">
    <location>
        <begin position="38"/>
        <end position="55"/>
    </location>
</feature>
<keyword evidence="3" id="KW-0902">Two-component regulatory system</keyword>
<dbReference type="EMBL" id="CP033898">
    <property type="protein sequence ID" value="AZA08284.1"/>
    <property type="molecule type" value="Genomic_DNA"/>
</dbReference>
<evidence type="ECO:0000256" key="3">
    <source>
        <dbReference type="ARBA" id="ARBA00023012"/>
    </source>
</evidence>
<evidence type="ECO:0000256" key="1">
    <source>
        <dbReference type="ARBA" id="ARBA00022679"/>
    </source>
</evidence>
<dbReference type="Gene3D" id="3.30.565.10">
    <property type="entry name" value="Histidine kinase-like ATPase, C-terminal domain"/>
    <property type="match status" value="1"/>
</dbReference>
<evidence type="ECO:0000256" key="4">
    <source>
        <dbReference type="SAM" id="Phobius"/>
    </source>
</evidence>